<evidence type="ECO:0000313" key="3">
    <source>
        <dbReference type="EMBL" id="MBC3792653.1"/>
    </source>
</evidence>
<comment type="caution">
    <text evidence="3">The sequence shown here is derived from an EMBL/GenBank/DDBJ whole genome shotgun (WGS) entry which is preliminary data.</text>
</comment>
<name>A0ABR6W7U7_9BACT</name>
<protein>
    <recommendedName>
        <fullName evidence="2">IPT/TIG domain-containing protein</fullName>
    </recommendedName>
</protein>
<dbReference type="InterPro" id="IPR013783">
    <property type="entry name" value="Ig-like_fold"/>
</dbReference>
<dbReference type="Pfam" id="PF01833">
    <property type="entry name" value="TIG"/>
    <property type="match status" value="4"/>
</dbReference>
<dbReference type="SMART" id="SM00429">
    <property type="entry name" value="IPT"/>
    <property type="match status" value="3"/>
</dbReference>
<feature type="domain" description="IPT/TIG" evidence="2">
    <location>
        <begin position="111"/>
        <end position="189"/>
    </location>
</feature>
<accession>A0ABR6W7U7</accession>
<dbReference type="Proteomes" id="UP000700732">
    <property type="component" value="Unassembled WGS sequence"/>
</dbReference>
<reference evidence="3 4" key="1">
    <citation type="submission" date="2019-06" db="EMBL/GenBank/DDBJ databases">
        <title>Spirosoma utsteinense sp. nov. isolated from Antarctic ice-free soils.</title>
        <authorList>
            <person name="Tahon G."/>
        </authorList>
    </citation>
    <scope>NUCLEOTIDE SEQUENCE [LARGE SCALE GENOMIC DNA]</scope>
    <source>
        <strain evidence="3 4">LMG 31447</strain>
    </source>
</reference>
<feature type="domain" description="IPT/TIG" evidence="2">
    <location>
        <begin position="26"/>
        <end position="108"/>
    </location>
</feature>
<dbReference type="EMBL" id="VFIA01000018">
    <property type="protein sequence ID" value="MBC3792653.1"/>
    <property type="molecule type" value="Genomic_DNA"/>
</dbReference>
<sequence>MKSRLSLFVCFLQLLVGWSCRVQTNPPELITIAPTKAFVGTEISLTGYQFGADPIVTVGIGATAVSATLIAKDENSIRAVVPLVPPGLTQVRVSNDQGVSDPLPFEVQQPPPTLTGITPGNGLPGTAIVLTGNYLNQIRQIRFNDVRAVVQDSSAQAVTVVVPDNLPRGPLTIVVETAGGILSGDFILAGTPQITSVSPKITRPGAELIIQGTNLTDAIIRINDQQMDRTRTTIKDTEIRTIVPEFATTGRITVTVFEKLIASSTDTVQVIQPPFITALGARDGVAGDKLLLTGGNLRDVSAVSFGTVAAQFRIVSNTEIEVIVPPLAVTGSVTIAVSSVGGNSRAADPFFYYQKPGAITFTPARQVRSRAITISGQNLYRITDVRINGQSVSITDRVEGSQLLVNIPPDGTSGLITVVNRAGSVTSAIPLVVVQKPLITGTVPTKAKLGDRVIIQGDFLLDAQIFFSGTNTPAIDAGRNDDKERWVLVPNGAQTGPLRIVNAAGETTTSVFTVIPPVSIIDFAPKTAKVGATLVISGQNLTAVQQVKFSNGTSSAATFVVDANGQLVVTVPVGAVTGQICLTSEGGVTCTSTNFTLEK</sequence>
<dbReference type="InterPro" id="IPR002909">
    <property type="entry name" value="IPT_dom"/>
</dbReference>
<dbReference type="Gene3D" id="2.60.40.10">
    <property type="entry name" value="Immunoglobulins"/>
    <property type="match status" value="7"/>
</dbReference>
<dbReference type="InterPro" id="IPR014756">
    <property type="entry name" value="Ig_E-set"/>
</dbReference>
<keyword evidence="4" id="KW-1185">Reference proteome</keyword>
<feature type="domain" description="IPT/TIG" evidence="2">
    <location>
        <begin position="273"/>
        <end position="353"/>
    </location>
</feature>
<dbReference type="SUPFAM" id="SSF81296">
    <property type="entry name" value="E set domains"/>
    <property type="match status" value="7"/>
</dbReference>
<feature type="signal peptide" evidence="1">
    <location>
        <begin position="1"/>
        <end position="24"/>
    </location>
</feature>
<proteinExistence type="predicted"/>
<keyword evidence="1" id="KW-0732">Signal</keyword>
<evidence type="ECO:0000313" key="4">
    <source>
        <dbReference type="Proteomes" id="UP000700732"/>
    </source>
</evidence>
<evidence type="ECO:0000259" key="2">
    <source>
        <dbReference type="SMART" id="SM00429"/>
    </source>
</evidence>
<dbReference type="RefSeq" id="WP_186738415.1">
    <property type="nucleotide sequence ID" value="NZ_VFIA01000018.1"/>
</dbReference>
<evidence type="ECO:0000256" key="1">
    <source>
        <dbReference type="SAM" id="SignalP"/>
    </source>
</evidence>
<gene>
    <name evidence="3" type="ORF">FH603_3167</name>
</gene>
<organism evidence="3 4">
    <name type="scientific">Spirosoma utsteinense</name>
    <dbReference type="NCBI Taxonomy" id="2585773"/>
    <lineage>
        <taxon>Bacteria</taxon>
        <taxon>Pseudomonadati</taxon>
        <taxon>Bacteroidota</taxon>
        <taxon>Cytophagia</taxon>
        <taxon>Cytophagales</taxon>
        <taxon>Cytophagaceae</taxon>
        <taxon>Spirosoma</taxon>
    </lineage>
</organism>
<feature type="chain" id="PRO_5045170065" description="IPT/TIG domain-containing protein" evidence="1">
    <location>
        <begin position="25"/>
        <end position="599"/>
    </location>
</feature>